<feature type="active site" description="Nucleophile" evidence="8">
    <location>
        <position position="95"/>
    </location>
</feature>
<dbReference type="HAMAP" id="MF_00421">
    <property type="entry name" value="PurQ"/>
    <property type="match status" value="1"/>
</dbReference>
<evidence type="ECO:0000256" key="5">
    <source>
        <dbReference type="ARBA" id="ARBA00022801"/>
    </source>
</evidence>
<comment type="function">
    <text evidence="8">Part of the phosphoribosylformylglycinamidine synthase complex involved in the purines biosynthetic pathway. Catalyzes the ATP-dependent conversion of formylglycinamide ribonucleotide (FGAR) and glutamine to yield formylglycinamidine ribonucleotide (FGAM) and glutamate. The FGAM synthase complex is composed of three subunits. PurQ produces an ammonia molecule by converting glutamine to glutamate. PurL transfers the ammonia molecule to FGAR to form FGAM in an ATP-dependent manner. PurS interacts with PurQ and PurL and is thought to assist in the transfer of the ammonia molecule from PurQ to PurL.</text>
</comment>
<evidence type="ECO:0000256" key="3">
    <source>
        <dbReference type="ARBA" id="ARBA00022741"/>
    </source>
</evidence>
<keyword evidence="5 8" id="KW-0378">Hydrolase</keyword>
<organism evidence="9">
    <name type="scientific">Caldilineaceae bacterium SB0661_bin_32</name>
    <dbReference type="NCBI Taxonomy" id="2605255"/>
    <lineage>
        <taxon>Bacteria</taxon>
        <taxon>Bacillati</taxon>
        <taxon>Chloroflexota</taxon>
        <taxon>Caldilineae</taxon>
        <taxon>Caldilineales</taxon>
        <taxon>Caldilineaceae</taxon>
    </lineage>
</organism>
<evidence type="ECO:0000256" key="6">
    <source>
        <dbReference type="ARBA" id="ARBA00022840"/>
    </source>
</evidence>
<dbReference type="GO" id="GO:0006189">
    <property type="term" value="P:'de novo' IMP biosynthetic process"/>
    <property type="evidence" value="ECO:0007669"/>
    <property type="project" value="UniProtKB-UniRule"/>
</dbReference>
<evidence type="ECO:0000256" key="7">
    <source>
        <dbReference type="ARBA" id="ARBA00022962"/>
    </source>
</evidence>
<dbReference type="PIRSF" id="PIRSF001586">
    <property type="entry name" value="FGAM_synth_I"/>
    <property type="match status" value="1"/>
</dbReference>
<dbReference type="NCBIfam" id="TIGR01737">
    <property type="entry name" value="FGAM_synth_I"/>
    <property type="match status" value="1"/>
</dbReference>
<keyword evidence="3 8" id="KW-0547">Nucleotide-binding</keyword>
<dbReference type="EMBL" id="VXMH01000048">
    <property type="protein sequence ID" value="MYC95213.1"/>
    <property type="molecule type" value="Genomic_DNA"/>
</dbReference>
<reference evidence="9" key="1">
    <citation type="submission" date="2019-09" db="EMBL/GenBank/DDBJ databases">
        <title>Characterisation of the sponge microbiome using genome-centric metagenomics.</title>
        <authorList>
            <person name="Engelberts J.P."/>
            <person name="Robbins S.J."/>
            <person name="De Goeij J.M."/>
            <person name="Aranda M."/>
            <person name="Bell S.C."/>
            <person name="Webster N.S."/>
        </authorList>
    </citation>
    <scope>NUCLEOTIDE SEQUENCE</scope>
    <source>
        <strain evidence="9">SB0661_bin_32</strain>
    </source>
</reference>
<dbReference type="GO" id="GO:0005524">
    <property type="term" value="F:ATP binding"/>
    <property type="evidence" value="ECO:0007669"/>
    <property type="project" value="UniProtKB-KW"/>
</dbReference>
<dbReference type="SUPFAM" id="SSF52317">
    <property type="entry name" value="Class I glutamine amidotransferase-like"/>
    <property type="match status" value="1"/>
</dbReference>
<proteinExistence type="inferred from homology"/>
<dbReference type="UniPathway" id="UPA00074">
    <property type="reaction ID" value="UER00128"/>
</dbReference>
<keyword evidence="7 8" id="KW-0315">Glutamine amidotransferase</keyword>
<dbReference type="SMART" id="SM01211">
    <property type="entry name" value="GATase_5"/>
    <property type="match status" value="1"/>
</dbReference>
<dbReference type="EC" id="3.5.1.2" evidence="8"/>
<comment type="caution">
    <text evidence="9">The sequence shown here is derived from an EMBL/GenBank/DDBJ whole genome shotgun (WGS) entry which is preliminary data.</text>
</comment>
<comment type="pathway">
    <text evidence="8">Purine metabolism; IMP biosynthesis via de novo pathway; 5-amino-1-(5-phospho-D-ribosyl)imidazole from N(2)-formyl-N(1)-(5-phospho-D-ribosyl)glycinamide: step 1/2.</text>
</comment>
<evidence type="ECO:0000256" key="2">
    <source>
        <dbReference type="ARBA" id="ARBA00022598"/>
    </source>
</evidence>
<keyword evidence="4 8" id="KW-0658">Purine biosynthesis</keyword>
<dbReference type="Pfam" id="PF13507">
    <property type="entry name" value="GATase_5"/>
    <property type="match status" value="1"/>
</dbReference>
<accession>A0A6B1D6Y5</accession>
<protein>
    <recommendedName>
        <fullName evidence="8">Phosphoribosylformylglycinamidine synthase subunit PurQ</fullName>
        <shortName evidence="8">FGAM synthase</shortName>
        <ecNumber evidence="8">6.3.5.3</ecNumber>
    </recommendedName>
    <alternativeName>
        <fullName evidence="8">Formylglycinamide ribonucleotide amidotransferase subunit I</fullName>
        <shortName evidence="8">FGAR amidotransferase I</shortName>
        <shortName evidence="8">FGAR-AT I</shortName>
    </alternativeName>
    <alternativeName>
        <fullName evidence="8">Glutaminase PurQ</fullName>
        <ecNumber evidence="8">3.5.1.2</ecNumber>
    </alternativeName>
    <alternativeName>
        <fullName evidence="8">Phosphoribosylformylglycinamidine synthase subunit I</fullName>
    </alternativeName>
</protein>
<dbReference type="PROSITE" id="PS51273">
    <property type="entry name" value="GATASE_TYPE_1"/>
    <property type="match status" value="1"/>
</dbReference>
<comment type="catalytic activity">
    <reaction evidence="8">
        <text>N(2)-formyl-N(1)-(5-phospho-beta-D-ribosyl)glycinamide + L-glutamine + ATP + H2O = 2-formamido-N(1)-(5-O-phospho-beta-D-ribosyl)acetamidine + L-glutamate + ADP + phosphate + H(+)</text>
        <dbReference type="Rhea" id="RHEA:17129"/>
        <dbReference type="ChEBI" id="CHEBI:15377"/>
        <dbReference type="ChEBI" id="CHEBI:15378"/>
        <dbReference type="ChEBI" id="CHEBI:29985"/>
        <dbReference type="ChEBI" id="CHEBI:30616"/>
        <dbReference type="ChEBI" id="CHEBI:43474"/>
        <dbReference type="ChEBI" id="CHEBI:58359"/>
        <dbReference type="ChEBI" id="CHEBI:147286"/>
        <dbReference type="ChEBI" id="CHEBI:147287"/>
        <dbReference type="ChEBI" id="CHEBI:456216"/>
        <dbReference type="EC" id="6.3.5.3"/>
    </reaction>
</comment>
<dbReference type="InterPro" id="IPR029062">
    <property type="entry name" value="Class_I_gatase-like"/>
</dbReference>
<evidence type="ECO:0000256" key="4">
    <source>
        <dbReference type="ARBA" id="ARBA00022755"/>
    </source>
</evidence>
<dbReference type="GO" id="GO:0004359">
    <property type="term" value="F:glutaminase activity"/>
    <property type="evidence" value="ECO:0007669"/>
    <property type="project" value="UniProtKB-EC"/>
</dbReference>
<dbReference type="InterPro" id="IPR010075">
    <property type="entry name" value="PRibForGlyAmidine_synth_PurQ"/>
</dbReference>
<evidence type="ECO:0000256" key="8">
    <source>
        <dbReference type="HAMAP-Rule" id="MF_00421"/>
    </source>
</evidence>
<evidence type="ECO:0000256" key="1">
    <source>
        <dbReference type="ARBA" id="ARBA00022490"/>
    </source>
</evidence>
<dbReference type="PANTHER" id="PTHR10099:SF1">
    <property type="entry name" value="PHOSPHORIBOSYLFORMYLGLYCINAMIDINE SYNTHASE"/>
    <property type="match status" value="1"/>
</dbReference>
<dbReference type="GO" id="GO:0005737">
    <property type="term" value="C:cytoplasm"/>
    <property type="evidence" value="ECO:0007669"/>
    <property type="project" value="UniProtKB-SubCell"/>
</dbReference>
<dbReference type="GO" id="GO:0004642">
    <property type="term" value="F:phosphoribosylformylglycinamidine synthase activity"/>
    <property type="evidence" value="ECO:0007669"/>
    <property type="project" value="UniProtKB-UniRule"/>
</dbReference>
<evidence type="ECO:0000313" key="9">
    <source>
        <dbReference type="EMBL" id="MYC95213.1"/>
    </source>
</evidence>
<keyword evidence="6 8" id="KW-0067">ATP-binding</keyword>
<keyword evidence="1 8" id="KW-0963">Cytoplasm</keyword>
<dbReference type="AlphaFoldDB" id="A0A6B1D6Y5"/>
<name>A0A6B1D6Y5_9CHLR</name>
<comment type="subcellular location">
    <subcellularLocation>
        <location evidence="8">Cytoplasm</location>
    </subcellularLocation>
</comment>
<keyword evidence="2 8" id="KW-0436">Ligase</keyword>
<comment type="subunit">
    <text evidence="8">Part of the FGAM synthase complex composed of 1 PurL, 1 PurQ and 2 PurS subunits.</text>
</comment>
<comment type="catalytic activity">
    <reaction evidence="8">
        <text>L-glutamine + H2O = L-glutamate + NH4(+)</text>
        <dbReference type="Rhea" id="RHEA:15889"/>
        <dbReference type="ChEBI" id="CHEBI:15377"/>
        <dbReference type="ChEBI" id="CHEBI:28938"/>
        <dbReference type="ChEBI" id="CHEBI:29985"/>
        <dbReference type="ChEBI" id="CHEBI:58359"/>
        <dbReference type="EC" id="3.5.1.2"/>
    </reaction>
</comment>
<feature type="active site" evidence="8">
    <location>
        <position position="232"/>
    </location>
</feature>
<sequence length="262" mass="28020">MNLPVLILHATGTNRDAEAARACELAGASPHIVHVNQLREGIRRFSDFGMLVLPGGFSYGDALGAGVRQALDLHVFFHEELTDFIQTGKPVLGICNGFQTLVKAGLLPGAADDGGRRSVARRDVTLTHNARDRFECRWVHLAVEQGARAGCLAQLREPVFCPVAHGEGNFQVSDNETLGRLEKDGLVAFRYVDSNGARADGRYPLNPNGSVADIAGICNRAGNVIGLMPHPEDHVDPIQNPLGDGKGLGLSLFRAMIASAGR</sequence>
<dbReference type="EC" id="6.3.5.3" evidence="8"/>
<dbReference type="PANTHER" id="PTHR10099">
    <property type="entry name" value="PHOSPHORIBOSYLFORMYLGLYCINAMIDINE SYNTHASE"/>
    <property type="match status" value="1"/>
</dbReference>
<gene>
    <name evidence="8 9" type="primary">purQ</name>
    <name evidence="9" type="ORF">F4X14_09590</name>
</gene>
<dbReference type="Gene3D" id="3.40.50.880">
    <property type="match status" value="1"/>
</dbReference>
<feature type="active site" evidence="8">
    <location>
        <position position="230"/>
    </location>
</feature>